<feature type="region of interest" description="Disordered" evidence="1">
    <location>
        <begin position="61"/>
        <end position="80"/>
    </location>
</feature>
<name>A0AAD4R5S6_9BILA</name>
<sequence length="80" mass="8888">MTAANKLQLFFGTPRSPCLWGLIVYTLKSQKKGKDGGMLVGQTSLRRQKMAAMAEKDAMTEKLREETNRSDMAHNSLGRG</sequence>
<evidence type="ECO:0000313" key="3">
    <source>
        <dbReference type="Proteomes" id="UP001201812"/>
    </source>
</evidence>
<gene>
    <name evidence="2" type="ORF">DdX_09986</name>
</gene>
<evidence type="ECO:0000256" key="1">
    <source>
        <dbReference type="SAM" id="MobiDB-lite"/>
    </source>
</evidence>
<organism evidence="2 3">
    <name type="scientific">Ditylenchus destructor</name>
    <dbReference type="NCBI Taxonomy" id="166010"/>
    <lineage>
        <taxon>Eukaryota</taxon>
        <taxon>Metazoa</taxon>
        <taxon>Ecdysozoa</taxon>
        <taxon>Nematoda</taxon>
        <taxon>Chromadorea</taxon>
        <taxon>Rhabditida</taxon>
        <taxon>Tylenchina</taxon>
        <taxon>Tylenchomorpha</taxon>
        <taxon>Sphaerularioidea</taxon>
        <taxon>Anguinidae</taxon>
        <taxon>Anguininae</taxon>
        <taxon>Ditylenchus</taxon>
    </lineage>
</organism>
<dbReference type="EMBL" id="JAKKPZ010000020">
    <property type="protein sequence ID" value="KAI1712022.1"/>
    <property type="molecule type" value="Genomic_DNA"/>
</dbReference>
<evidence type="ECO:0000313" key="2">
    <source>
        <dbReference type="EMBL" id="KAI1712022.1"/>
    </source>
</evidence>
<proteinExistence type="predicted"/>
<feature type="compositionally biased region" description="Basic and acidic residues" evidence="1">
    <location>
        <begin position="61"/>
        <end position="72"/>
    </location>
</feature>
<accession>A0AAD4R5S6</accession>
<reference evidence="2" key="1">
    <citation type="submission" date="2022-01" db="EMBL/GenBank/DDBJ databases">
        <title>Genome Sequence Resource for Two Populations of Ditylenchus destructor, the Migratory Endoparasitic Phytonematode.</title>
        <authorList>
            <person name="Zhang H."/>
            <person name="Lin R."/>
            <person name="Xie B."/>
        </authorList>
    </citation>
    <scope>NUCLEOTIDE SEQUENCE</scope>
    <source>
        <strain evidence="2">BazhouSP</strain>
    </source>
</reference>
<comment type="caution">
    <text evidence="2">The sequence shown here is derived from an EMBL/GenBank/DDBJ whole genome shotgun (WGS) entry which is preliminary data.</text>
</comment>
<keyword evidence="3" id="KW-1185">Reference proteome</keyword>
<protein>
    <submittedName>
        <fullName evidence="2">Uncharacterized protein</fullName>
    </submittedName>
</protein>
<dbReference type="Proteomes" id="UP001201812">
    <property type="component" value="Unassembled WGS sequence"/>
</dbReference>
<dbReference type="AlphaFoldDB" id="A0AAD4R5S6"/>